<dbReference type="Proteomes" id="UP001292182">
    <property type="component" value="Unassembled WGS sequence"/>
</dbReference>
<comment type="caution">
    <text evidence="1">The sequence shown here is derived from an EMBL/GenBank/DDBJ whole genome shotgun (WGS) entry which is preliminary data.</text>
</comment>
<proteinExistence type="predicted"/>
<gene>
    <name evidence="1" type="ORF">N4G62_08900</name>
</gene>
<evidence type="ECO:0000313" key="2">
    <source>
        <dbReference type="Proteomes" id="UP001292182"/>
    </source>
</evidence>
<accession>A0ABU5LQH2</accession>
<protein>
    <submittedName>
        <fullName evidence="1">Lasso peptide biosynthesis protein</fullName>
    </submittedName>
</protein>
<sequence length="163" mass="18019">MTITPASLMDIAVGVRSFLLPHWHRWHALWGPPEPATPSQWTCMRSSLLLARVFERCGIRAVIRSGRSRYDADCVPMDRGLFAAGTWESHAWIEVAGFVVDITADQFGHAPVVMTSACNPTYRAADDQRYQLPQTPAALAAVDAIWPLWRDSEIGKAGDQISG</sequence>
<keyword evidence="2" id="KW-1185">Reference proteome</keyword>
<evidence type="ECO:0000313" key="1">
    <source>
        <dbReference type="EMBL" id="MDZ7282143.1"/>
    </source>
</evidence>
<dbReference type="RefSeq" id="WP_219019015.1">
    <property type="nucleotide sequence ID" value="NZ_CP079203.1"/>
</dbReference>
<organism evidence="1 2">
    <name type="scientific">Sphingomonas sanguinis</name>
    <dbReference type="NCBI Taxonomy" id="33051"/>
    <lineage>
        <taxon>Bacteria</taxon>
        <taxon>Pseudomonadati</taxon>
        <taxon>Pseudomonadota</taxon>
        <taxon>Alphaproteobacteria</taxon>
        <taxon>Sphingomonadales</taxon>
        <taxon>Sphingomonadaceae</taxon>
        <taxon>Sphingomonas</taxon>
    </lineage>
</organism>
<reference evidence="2" key="1">
    <citation type="submission" date="2023-07" db="EMBL/GenBank/DDBJ databases">
        <title>Whole genome sequence analysis of rice epiphytic Sphingomonas sanguinis OsEp_Plm_15B2.</title>
        <authorList>
            <person name="Sahu K.P."/>
            <person name="Asharani P."/>
            <person name="Reddy B."/>
            <person name="Kumar A."/>
        </authorList>
    </citation>
    <scope>NUCLEOTIDE SEQUENCE [LARGE SCALE GENOMIC DNA]</scope>
    <source>
        <strain evidence="2">OsEp_Plm_15B2</strain>
    </source>
</reference>
<dbReference type="EMBL" id="JAOBTW010000007">
    <property type="protein sequence ID" value="MDZ7282143.1"/>
    <property type="molecule type" value="Genomic_DNA"/>
</dbReference>
<name>A0ABU5LQH2_9SPHN</name>